<evidence type="ECO:0000256" key="3">
    <source>
        <dbReference type="ARBA" id="ARBA00022692"/>
    </source>
</evidence>
<evidence type="ECO:0000256" key="1">
    <source>
        <dbReference type="ARBA" id="ARBA00004141"/>
    </source>
</evidence>
<comment type="similarity">
    <text evidence="2 6">Belongs to the CTL (choline transporter-like) family.</text>
</comment>
<feature type="transmembrane region" description="Helical" evidence="6">
    <location>
        <begin position="518"/>
        <end position="536"/>
    </location>
</feature>
<reference evidence="7 8" key="1">
    <citation type="submission" date="2022-12" db="EMBL/GenBank/DDBJ databases">
        <title>Chromosome-level genome assembly of true bugs.</title>
        <authorList>
            <person name="Ma L."/>
            <person name="Li H."/>
        </authorList>
    </citation>
    <scope>NUCLEOTIDE SEQUENCE [LARGE SCALE GENOMIC DNA]</scope>
    <source>
        <strain evidence="7">Lab_2022b</strain>
    </source>
</reference>
<sequence length="592" mass="67054">MGACCAKEKIDPVVVAKDDFDGPVKGRSCTDVIGLILLIAFSVVLFGLVGYCIINGDIYRVLYGYDNCGNICGRVTPPEDDPKFACKGADYTDKKYLLIKEAHKVVFSAKNVQKECVKDCDVYPDYQKFLHRCIPKKTGESVNRFVSNSGLQDFFHEISEDLHHTYFEIFGLCLVAFVMSVVMLFFLRLFAGFMVWVILLGTLVLSIIGTVYSWILWHQKKKEQTESDIDQRKASTYLAVAIAATVVTVIILLVIIVLRKRIKLVVELFHEAGKALTRMPLLLVEPLLTVMALALVMALWIYFTLWIQSAGRLAIAEPSYYYKKDTIMKLTRWYNLLGMFWMVQFCIGCQQMIIAGAVAKWFFTRDKDSLVSPIQRSAYNLIRYHLGSVALGSLFIALFQLVRAILKAIENQAKSSENEFLKLLFKCVQCCLACCQNILMYVTRNAYIEIAIYGQNFCTSGQQAFKVLVNNALRVTAINTVGDFVLVMAKVLVVLVTVFFGTFVLGEKEGVHHMWFPVALAGLFAYFVSHCFFTVYEMVIDTIFICFCEDCEINDGINKPYFMSRNLMEFVKNTKKVLKVGDSPVQTPLRES</sequence>
<dbReference type="GO" id="GO:0022857">
    <property type="term" value="F:transmembrane transporter activity"/>
    <property type="evidence" value="ECO:0007669"/>
    <property type="project" value="UniProtKB-UniRule"/>
</dbReference>
<dbReference type="PANTHER" id="PTHR12385:SF96">
    <property type="entry name" value="CHOLINE TRANSPORTER-LIKE PROTEIN"/>
    <property type="match status" value="1"/>
</dbReference>
<evidence type="ECO:0000256" key="6">
    <source>
        <dbReference type="RuleBase" id="RU368066"/>
    </source>
</evidence>
<feature type="transmembrane region" description="Helical" evidence="6">
    <location>
        <begin position="237"/>
        <end position="259"/>
    </location>
</feature>
<evidence type="ECO:0000313" key="7">
    <source>
        <dbReference type="EMBL" id="KAK9502789.1"/>
    </source>
</evidence>
<feature type="transmembrane region" description="Helical" evidence="6">
    <location>
        <begin position="193"/>
        <end position="217"/>
    </location>
</feature>
<keyword evidence="4 6" id="KW-1133">Transmembrane helix</keyword>
<comment type="subcellular location">
    <subcellularLocation>
        <location evidence="6">Cell membrane</location>
        <topology evidence="6">Multi-pass membrane protein</topology>
    </subcellularLocation>
    <subcellularLocation>
        <location evidence="1">Membrane</location>
        <topology evidence="1">Multi-pass membrane protein</topology>
    </subcellularLocation>
</comment>
<dbReference type="PANTHER" id="PTHR12385">
    <property type="entry name" value="CHOLINE TRANSPORTER-LIKE (SLC FAMILY 44)"/>
    <property type="match status" value="1"/>
</dbReference>
<organism evidence="7 8">
    <name type="scientific">Rhynocoris fuscipes</name>
    <dbReference type="NCBI Taxonomy" id="488301"/>
    <lineage>
        <taxon>Eukaryota</taxon>
        <taxon>Metazoa</taxon>
        <taxon>Ecdysozoa</taxon>
        <taxon>Arthropoda</taxon>
        <taxon>Hexapoda</taxon>
        <taxon>Insecta</taxon>
        <taxon>Pterygota</taxon>
        <taxon>Neoptera</taxon>
        <taxon>Paraneoptera</taxon>
        <taxon>Hemiptera</taxon>
        <taxon>Heteroptera</taxon>
        <taxon>Panheteroptera</taxon>
        <taxon>Cimicomorpha</taxon>
        <taxon>Reduviidae</taxon>
        <taxon>Harpactorinae</taxon>
        <taxon>Harpactorini</taxon>
        <taxon>Rhynocoris</taxon>
    </lineage>
</organism>
<evidence type="ECO:0000256" key="5">
    <source>
        <dbReference type="ARBA" id="ARBA00023136"/>
    </source>
</evidence>
<accession>A0AAW1CVY1</accession>
<feature type="transmembrane region" description="Helical" evidence="6">
    <location>
        <begin position="333"/>
        <end position="362"/>
    </location>
</feature>
<proteinExistence type="inferred from homology"/>
<dbReference type="Proteomes" id="UP001461498">
    <property type="component" value="Unassembled WGS sequence"/>
</dbReference>
<evidence type="ECO:0000256" key="4">
    <source>
        <dbReference type="ARBA" id="ARBA00022989"/>
    </source>
</evidence>
<dbReference type="EMBL" id="JAPXFL010000008">
    <property type="protein sequence ID" value="KAK9502789.1"/>
    <property type="molecule type" value="Genomic_DNA"/>
</dbReference>
<dbReference type="Pfam" id="PF04515">
    <property type="entry name" value="Choline_transpo"/>
    <property type="match status" value="1"/>
</dbReference>
<keyword evidence="5 6" id="KW-0472">Membrane</keyword>
<keyword evidence="3 6" id="KW-0812">Transmembrane</keyword>
<feature type="transmembrane region" description="Helical" evidence="6">
    <location>
        <begin position="484"/>
        <end position="506"/>
    </location>
</feature>
<comment type="caution">
    <text evidence="7">The sequence shown here is derived from an EMBL/GenBank/DDBJ whole genome shotgun (WGS) entry which is preliminary data.</text>
</comment>
<comment type="function">
    <text evidence="6">Choline transporter.</text>
</comment>
<dbReference type="AlphaFoldDB" id="A0AAW1CVY1"/>
<feature type="transmembrane region" description="Helical" evidence="6">
    <location>
        <begin position="32"/>
        <end position="54"/>
    </location>
</feature>
<feature type="transmembrane region" description="Helical" evidence="6">
    <location>
        <begin position="382"/>
        <end position="402"/>
    </location>
</feature>
<feature type="transmembrane region" description="Helical" evidence="6">
    <location>
        <begin position="166"/>
        <end position="187"/>
    </location>
</feature>
<evidence type="ECO:0000313" key="8">
    <source>
        <dbReference type="Proteomes" id="UP001461498"/>
    </source>
</evidence>
<dbReference type="InterPro" id="IPR007603">
    <property type="entry name" value="Choline_transptr-like"/>
</dbReference>
<keyword evidence="8" id="KW-1185">Reference proteome</keyword>
<evidence type="ECO:0000256" key="2">
    <source>
        <dbReference type="ARBA" id="ARBA00007168"/>
    </source>
</evidence>
<dbReference type="GO" id="GO:0005886">
    <property type="term" value="C:plasma membrane"/>
    <property type="evidence" value="ECO:0007669"/>
    <property type="project" value="UniProtKB-SubCell"/>
</dbReference>
<gene>
    <name evidence="7" type="ORF">O3M35_011495</name>
</gene>
<name>A0AAW1CVY1_9HEMI</name>
<protein>
    <recommendedName>
        <fullName evidence="6">Choline transporter-like protein</fullName>
    </recommendedName>
</protein>
<feature type="transmembrane region" description="Helical" evidence="6">
    <location>
        <begin position="279"/>
        <end position="303"/>
    </location>
</feature>